<accession>A0ABY3MWS2</accession>
<sequence>MTILKLCFLFFIYFTITACSSTKQTSLTPQSDNYYAKKFSHYEFTRNSVNSVKKPATSDQALLMSLLNRPIPEDQRMMLAFAERQDNYLPDSTIMGIEIRGEKSQKTQNKVRSNYAYIIGQDINSIKITSRPK</sequence>
<organism evidence="2 3">
    <name type="scientific">Colwellia echini</name>
    <dbReference type="NCBI Taxonomy" id="1982103"/>
    <lineage>
        <taxon>Bacteria</taxon>
        <taxon>Pseudomonadati</taxon>
        <taxon>Pseudomonadota</taxon>
        <taxon>Gammaproteobacteria</taxon>
        <taxon>Alteromonadales</taxon>
        <taxon>Colwelliaceae</taxon>
        <taxon>Colwellia</taxon>
    </lineage>
</organism>
<evidence type="ECO:0000313" key="3">
    <source>
        <dbReference type="Proteomes" id="UP000815846"/>
    </source>
</evidence>
<proteinExistence type="predicted"/>
<evidence type="ECO:0000256" key="1">
    <source>
        <dbReference type="SAM" id="SignalP"/>
    </source>
</evidence>
<keyword evidence="3" id="KW-1185">Reference proteome</keyword>
<comment type="caution">
    <text evidence="2">The sequence shown here is derived from an EMBL/GenBank/DDBJ whole genome shotgun (WGS) entry which is preliminary data.</text>
</comment>
<evidence type="ECO:0008006" key="4">
    <source>
        <dbReference type="Google" id="ProtNLM"/>
    </source>
</evidence>
<reference evidence="2 3" key="1">
    <citation type="submission" date="2019-08" db="EMBL/GenBank/DDBJ databases">
        <title>Microbe sample from Colwellia echini.</title>
        <authorList>
            <person name="Christiansen L."/>
            <person name="Pathiraja D."/>
            <person name="Schultz-Johansen M."/>
            <person name="Choi I.-G."/>
            <person name="Stougaard P."/>
        </authorList>
    </citation>
    <scope>NUCLEOTIDE SEQUENCE [LARGE SCALE GENOMIC DNA]</scope>
    <source>
        <strain evidence="2 3">A3</strain>
    </source>
</reference>
<dbReference type="PROSITE" id="PS51257">
    <property type="entry name" value="PROKAR_LIPOPROTEIN"/>
    <property type="match status" value="1"/>
</dbReference>
<name>A0ABY3MWS2_9GAMM</name>
<dbReference type="EMBL" id="PJAI02000009">
    <property type="protein sequence ID" value="TYK65650.1"/>
    <property type="molecule type" value="Genomic_DNA"/>
</dbReference>
<keyword evidence="1" id="KW-0732">Signal</keyword>
<gene>
    <name evidence="2" type="ORF">CWS31_009825</name>
</gene>
<feature type="signal peptide" evidence="1">
    <location>
        <begin position="1"/>
        <end position="20"/>
    </location>
</feature>
<dbReference type="RefSeq" id="WP_101344072.1">
    <property type="nucleotide sequence ID" value="NZ_PJAI02000009.1"/>
</dbReference>
<dbReference type="Proteomes" id="UP000815846">
    <property type="component" value="Unassembled WGS sequence"/>
</dbReference>
<feature type="chain" id="PRO_5046132034" description="Lipoprotein" evidence="1">
    <location>
        <begin position="21"/>
        <end position="133"/>
    </location>
</feature>
<protein>
    <recommendedName>
        <fullName evidence="4">Lipoprotein</fullName>
    </recommendedName>
</protein>
<evidence type="ECO:0000313" key="2">
    <source>
        <dbReference type="EMBL" id="TYK65650.1"/>
    </source>
</evidence>